<dbReference type="GO" id="GO:0008237">
    <property type="term" value="F:metallopeptidase activity"/>
    <property type="evidence" value="ECO:0007669"/>
    <property type="project" value="UniProtKB-KW"/>
</dbReference>
<reference evidence="5 6" key="2">
    <citation type="submission" date="2013-02" db="EMBL/GenBank/DDBJ databases">
        <title>The Genome Sequence of Plasmodium falciparum FCH/4.</title>
        <authorList>
            <consortium name="The Broad Institute Genome Sequencing Platform"/>
            <consortium name="The Broad Institute Genome Sequencing Center for Infectious Disease"/>
            <person name="Neafsey D."/>
            <person name="Cheeseman I."/>
            <person name="Volkman S."/>
            <person name="Adams J."/>
            <person name="Walker B."/>
            <person name="Young S.K."/>
            <person name="Zeng Q."/>
            <person name="Gargeya S."/>
            <person name="Fitzgerald M."/>
            <person name="Haas B."/>
            <person name="Abouelleil A."/>
            <person name="Alvarado L."/>
            <person name="Arachchi H.M."/>
            <person name="Berlin A.M."/>
            <person name="Chapman S.B."/>
            <person name="Dewar J."/>
            <person name="Goldberg J."/>
            <person name="Griggs A."/>
            <person name="Gujja S."/>
            <person name="Hansen M."/>
            <person name="Howarth C."/>
            <person name="Imamovic A."/>
            <person name="Larimer J."/>
            <person name="McCowan C."/>
            <person name="Murphy C."/>
            <person name="Neiman D."/>
            <person name="Pearson M."/>
            <person name="Priest M."/>
            <person name="Roberts A."/>
            <person name="Saif S."/>
            <person name="Shea T."/>
            <person name="Sisk P."/>
            <person name="Sykes S."/>
            <person name="Wortman J."/>
            <person name="Nusbaum C."/>
            <person name="Birren B."/>
        </authorList>
    </citation>
    <scope>NUCLEOTIDE SEQUENCE [LARGE SCALE GENOMIC DNA]</scope>
    <source>
        <strain evidence="5 6">FCH/4</strain>
    </source>
</reference>
<evidence type="ECO:0000256" key="4">
    <source>
        <dbReference type="ARBA" id="ARBA00023049"/>
    </source>
</evidence>
<dbReference type="PANTHER" id="PTHR31817">
    <property type="match status" value="1"/>
</dbReference>
<evidence type="ECO:0000256" key="3">
    <source>
        <dbReference type="ARBA" id="ARBA00022801"/>
    </source>
</evidence>
<dbReference type="AlphaFoldDB" id="A0A024VQI7"/>
<dbReference type="PANTHER" id="PTHR31817:SF0">
    <property type="entry name" value="CHROMOSOME UNDETERMINED SCAFFOLD_67, WHOLE GENOME SHOTGUN SEQUENCE"/>
    <property type="match status" value="1"/>
</dbReference>
<evidence type="ECO:0000313" key="5">
    <source>
        <dbReference type="EMBL" id="ETW30455.1"/>
    </source>
</evidence>
<dbReference type="GO" id="GO:0006508">
    <property type="term" value="P:proteolysis"/>
    <property type="evidence" value="ECO:0007669"/>
    <property type="project" value="UniProtKB-KW"/>
</dbReference>
<dbReference type="SMART" id="SM01154">
    <property type="entry name" value="DUF1704"/>
    <property type="match status" value="1"/>
</dbReference>
<sequence length="564" mass="66958">MDHKKIIFKKKGKENLNKKTFDVSPNYVKLFVIPDECLINLIDKFINNLFNEENYIHTTKKMKTNKKCIITNLLEAQKKFFECKMIENPLFHYNINDDELNIIYNKCNRNKIHFNLFYEARRILEIVKVNYKTYDNYENIIFNNKNKNIHKNKTFLTRYQIKNYIMKYLQNSGIKHNVQIEFKENLISAIQIFKKKNNSYYIQLQYHDMTRQKIRALCNHEIGTHLLRMINHHYNELQKFGINNICNITEEGLAVINSMYSLKKKKNHLYLISPALKYLAVCLGNFYSFSKLYRFLNTFVIDKNKCFKICARVKRGLTDTSLPGSVYHDQLYFIGSYSILKWFKNIDFPLLYSGNIGLSYLNTISKYVNTKNNLLPYFLANQKKVNAYMKFLQNVSYINGITPEKYKNIPDINNKTELESENINALPQKSTDHMLSSIDYGIISHNIQEKKDTEHFNFLTIYRNENAYNINQIPSLITAILCGKNYDRNNIKKCTKDDNIFSSFSKKLNLIIQKFYDNNTNFKHISLLSKKNIKQNVFINFYQNEKILLLNSTVFLLIKECQDF</sequence>
<dbReference type="OrthoDB" id="449345at2759"/>
<evidence type="ECO:0000256" key="1">
    <source>
        <dbReference type="ARBA" id="ARBA00001947"/>
    </source>
</evidence>
<keyword evidence="2" id="KW-0645">Protease</keyword>
<organism evidence="5 6">
    <name type="scientific">Plasmodium falciparum FCH/4</name>
    <dbReference type="NCBI Taxonomy" id="1036724"/>
    <lineage>
        <taxon>Eukaryota</taxon>
        <taxon>Sar</taxon>
        <taxon>Alveolata</taxon>
        <taxon>Apicomplexa</taxon>
        <taxon>Aconoidasida</taxon>
        <taxon>Haemosporida</taxon>
        <taxon>Plasmodiidae</taxon>
        <taxon>Plasmodium</taxon>
        <taxon>Plasmodium (Laverania)</taxon>
    </lineage>
</organism>
<gene>
    <name evidence="5" type="ORF">PFFCH_02104</name>
</gene>
<proteinExistence type="predicted"/>
<dbReference type="Pfam" id="PF08014">
    <property type="entry name" value="MATCAP"/>
    <property type="match status" value="1"/>
</dbReference>
<keyword evidence="3" id="KW-0378">Hydrolase</keyword>
<reference evidence="5 6" key="1">
    <citation type="submission" date="2013-02" db="EMBL/GenBank/DDBJ databases">
        <title>The Genome Annotation of Plasmodium falciparum FCH/4.</title>
        <authorList>
            <consortium name="The Broad Institute Genome Sequencing Platform"/>
            <consortium name="The Broad Institute Genome Sequencing Center for Infectious Disease"/>
            <person name="Neafsey D."/>
            <person name="Hoffman S."/>
            <person name="Volkman S."/>
            <person name="Rosenthal P."/>
            <person name="Walker B."/>
            <person name="Young S.K."/>
            <person name="Zeng Q."/>
            <person name="Gargeya S."/>
            <person name="Fitzgerald M."/>
            <person name="Haas B."/>
            <person name="Abouelleil A."/>
            <person name="Allen A.W."/>
            <person name="Alvarado L."/>
            <person name="Arachchi H.M."/>
            <person name="Berlin A.M."/>
            <person name="Chapman S.B."/>
            <person name="Gainer-Dewar J."/>
            <person name="Goldberg J."/>
            <person name="Griggs A."/>
            <person name="Gujja S."/>
            <person name="Hansen M."/>
            <person name="Howarth C."/>
            <person name="Imamovic A."/>
            <person name="Ireland A."/>
            <person name="Larimer J."/>
            <person name="McCowan C."/>
            <person name="Murphy C."/>
            <person name="Pearson M."/>
            <person name="Poon T.W."/>
            <person name="Priest M."/>
            <person name="Roberts A."/>
            <person name="Saif S."/>
            <person name="Shea T."/>
            <person name="Sisk P."/>
            <person name="Sykes S."/>
            <person name="Wortman J."/>
            <person name="Nusbaum C."/>
            <person name="Birren B."/>
        </authorList>
    </citation>
    <scope>NUCLEOTIDE SEQUENCE [LARGE SCALE GENOMIC DNA]</scope>
    <source>
        <strain evidence="5 6">FCH/4</strain>
    </source>
</reference>
<dbReference type="InterPro" id="IPR012548">
    <property type="entry name" value="MATCAP"/>
</dbReference>
<accession>A0A024VQI7</accession>
<dbReference type="EMBL" id="KI927911">
    <property type="protein sequence ID" value="ETW30455.1"/>
    <property type="molecule type" value="Genomic_DNA"/>
</dbReference>
<evidence type="ECO:0000313" key="6">
    <source>
        <dbReference type="Proteomes" id="UP000030656"/>
    </source>
</evidence>
<evidence type="ECO:0000256" key="2">
    <source>
        <dbReference type="ARBA" id="ARBA00022670"/>
    </source>
</evidence>
<dbReference type="Proteomes" id="UP000030656">
    <property type="component" value="Unassembled WGS sequence"/>
</dbReference>
<keyword evidence="4" id="KW-0482">Metalloprotease</keyword>
<comment type="cofactor">
    <cofactor evidence="1">
        <name>Zn(2+)</name>
        <dbReference type="ChEBI" id="CHEBI:29105"/>
    </cofactor>
</comment>
<protein>
    <submittedName>
        <fullName evidence="5">Uncharacterized protein</fullName>
    </submittedName>
</protein>
<name>A0A024VQI7_PLAFA</name>